<evidence type="ECO:0000313" key="1">
    <source>
        <dbReference type="EMBL" id="KAF4732285.1"/>
    </source>
</evidence>
<dbReference type="AlphaFoldDB" id="A0A7J6SHW7"/>
<reference evidence="1 2" key="1">
    <citation type="submission" date="2020-04" db="EMBL/GenBank/DDBJ databases">
        <title>Perkinsus olseni comparative genomics.</title>
        <authorList>
            <person name="Bogema D.R."/>
        </authorList>
    </citation>
    <scope>NUCLEOTIDE SEQUENCE [LARGE SCALE GENOMIC DNA]</scope>
    <source>
        <strain evidence="1">ATCC PRA-205</strain>
    </source>
</reference>
<comment type="caution">
    <text evidence="1">The sequence shown here is derived from an EMBL/GenBank/DDBJ whole genome shotgun (WGS) entry which is preliminary data.</text>
</comment>
<protein>
    <recommendedName>
        <fullName evidence="3">Reverse transcriptase domain-containing protein</fullName>
    </recommendedName>
</protein>
<dbReference type="InterPro" id="IPR043502">
    <property type="entry name" value="DNA/RNA_pol_sf"/>
</dbReference>
<sequence length="482" mass="53054">MFERECFRNYQSAEENGKVVVSLLETECQKGHMREIQEDQVNRDLAEGAIFSRVSALQKPNRVPVQYRLIDDMARSGLNSLIRDSNHMLETVCLPNLRSLDRLFRLSFQLFGDDLSCCELDARAAFRHLQLLLRRPLSLYVDDLAVFSPSSAVDRDFIYLTLAIQACGVELEVAKAHLTKTPTITGFAIDLPSGTYSIPQPKQRLIVDHLKVILDSALLGRPVEVRSVESALGRLMWASQCFLHYRAYLGPIYSWVKAVRHRDLRWATLNSSSTDAIRLFLSLFSVPDNLTASFLISANKVLTLDTSVVIADASLQGLGGTVSVVSSEGGSLRRWYHASFTTGPAEIIHAIHHLVPPSGSHGEYVAGDISALELLALMLGYLAARVTNQPCPLVLMSDNSATVSAVQRVFSSVPRMASLLSAASCCRPFTNLTQAFHLPGIHNCLSDSLSRAEQVPIGWDPTAQIDLGPLLLRLSTASNVPL</sequence>
<evidence type="ECO:0008006" key="3">
    <source>
        <dbReference type="Google" id="ProtNLM"/>
    </source>
</evidence>
<name>A0A7J6SHW7_PEROL</name>
<dbReference type="SUPFAM" id="SSF56672">
    <property type="entry name" value="DNA/RNA polymerases"/>
    <property type="match status" value="1"/>
</dbReference>
<dbReference type="PANTHER" id="PTHR33050:SF7">
    <property type="entry name" value="RIBONUCLEASE H"/>
    <property type="match status" value="1"/>
</dbReference>
<proteinExistence type="predicted"/>
<dbReference type="InterPro" id="IPR052055">
    <property type="entry name" value="Hepadnavirus_pol/RT"/>
</dbReference>
<dbReference type="Proteomes" id="UP000574390">
    <property type="component" value="Unassembled WGS sequence"/>
</dbReference>
<evidence type="ECO:0000313" key="2">
    <source>
        <dbReference type="Proteomes" id="UP000574390"/>
    </source>
</evidence>
<dbReference type="PANTHER" id="PTHR33050">
    <property type="entry name" value="REVERSE TRANSCRIPTASE DOMAIN-CONTAINING PROTEIN"/>
    <property type="match status" value="1"/>
</dbReference>
<dbReference type="EMBL" id="JABANM010014680">
    <property type="protein sequence ID" value="KAF4732285.1"/>
    <property type="molecule type" value="Genomic_DNA"/>
</dbReference>
<accession>A0A7J6SHW7</accession>
<gene>
    <name evidence="1" type="ORF">FOZ62_009250</name>
</gene>
<organism evidence="1 2">
    <name type="scientific">Perkinsus olseni</name>
    <name type="common">Perkinsus atlanticus</name>
    <dbReference type="NCBI Taxonomy" id="32597"/>
    <lineage>
        <taxon>Eukaryota</taxon>
        <taxon>Sar</taxon>
        <taxon>Alveolata</taxon>
        <taxon>Perkinsozoa</taxon>
        <taxon>Perkinsea</taxon>
        <taxon>Perkinsida</taxon>
        <taxon>Perkinsidae</taxon>
        <taxon>Perkinsus</taxon>
    </lineage>
</organism>